<keyword evidence="16" id="KW-1185">Reference proteome</keyword>
<comment type="caution">
    <text evidence="15">The sequence shown here is derived from an EMBL/GenBank/DDBJ whole genome shotgun (WGS) entry which is preliminary data.</text>
</comment>
<evidence type="ECO:0000256" key="8">
    <source>
        <dbReference type="ARBA" id="ARBA00022989"/>
    </source>
</evidence>
<dbReference type="GO" id="GO:0034040">
    <property type="term" value="F:ATPase-coupled lipid transmembrane transporter activity"/>
    <property type="evidence" value="ECO:0007669"/>
    <property type="project" value="TreeGrafter"/>
</dbReference>
<keyword evidence="7" id="KW-0067">ATP-binding</keyword>
<dbReference type="PANTHER" id="PTHR24221">
    <property type="entry name" value="ATP-BINDING CASSETTE SUB-FAMILY B"/>
    <property type="match status" value="1"/>
</dbReference>
<reference evidence="15 16" key="1">
    <citation type="submission" date="2020-08" db="EMBL/GenBank/DDBJ databases">
        <title>Genomic Encyclopedia of Type Strains, Phase III (KMG-III): the genomes of soil and plant-associated and newly described type strains.</title>
        <authorList>
            <person name="Whitman W."/>
        </authorList>
    </citation>
    <scope>NUCLEOTIDE SEQUENCE [LARGE SCALE GENOMIC DNA]</scope>
    <source>
        <strain evidence="15 16">CECT 3237</strain>
    </source>
</reference>
<dbReference type="Gene3D" id="3.40.50.300">
    <property type="entry name" value="P-loop containing nucleotide triphosphate hydrolases"/>
    <property type="match status" value="1"/>
</dbReference>
<evidence type="ECO:0000313" key="15">
    <source>
        <dbReference type="EMBL" id="MBB3074438.1"/>
    </source>
</evidence>
<evidence type="ECO:0000256" key="11">
    <source>
        <dbReference type="SAM" id="MobiDB-lite"/>
    </source>
</evidence>
<dbReference type="InterPro" id="IPR011527">
    <property type="entry name" value="ABC1_TM_dom"/>
</dbReference>
<dbReference type="InterPro" id="IPR036866">
    <property type="entry name" value="RibonucZ/Hydroxyglut_hydro"/>
</dbReference>
<dbReference type="PROSITE" id="PS50929">
    <property type="entry name" value="ABC_TM1F"/>
    <property type="match status" value="1"/>
</dbReference>
<evidence type="ECO:0000259" key="13">
    <source>
        <dbReference type="PROSITE" id="PS50893"/>
    </source>
</evidence>
<evidence type="ECO:0000313" key="16">
    <source>
        <dbReference type="Proteomes" id="UP000572907"/>
    </source>
</evidence>
<evidence type="ECO:0000256" key="10">
    <source>
        <dbReference type="ARBA" id="ARBA00023455"/>
    </source>
</evidence>
<feature type="transmembrane region" description="Helical" evidence="12">
    <location>
        <begin position="218"/>
        <end position="241"/>
    </location>
</feature>
<dbReference type="SUPFAM" id="SSF90123">
    <property type="entry name" value="ABC transporter transmembrane region"/>
    <property type="match status" value="1"/>
</dbReference>
<dbReference type="EMBL" id="JACHXE010000001">
    <property type="protein sequence ID" value="MBB3074438.1"/>
    <property type="molecule type" value="Genomic_DNA"/>
</dbReference>
<name>A0A7W4ZL25_9ACTN</name>
<keyword evidence="9 12" id="KW-0472">Membrane</keyword>
<evidence type="ECO:0000256" key="5">
    <source>
        <dbReference type="ARBA" id="ARBA00022692"/>
    </source>
</evidence>
<feature type="compositionally biased region" description="Low complexity" evidence="11">
    <location>
        <begin position="744"/>
        <end position="755"/>
    </location>
</feature>
<dbReference type="Gene3D" id="1.20.1560.10">
    <property type="entry name" value="ABC transporter type 1, transmembrane domain"/>
    <property type="match status" value="1"/>
</dbReference>
<keyword evidence="4" id="KW-0997">Cell inner membrane</keyword>
<evidence type="ECO:0000256" key="3">
    <source>
        <dbReference type="ARBA" id="ARBA00022475"/>
    </source>
</evidence>
<dbReference type="Proteomes" id="UP000572907">
    <property type="component" value="Unassembled WGS sequence"/>
</dbReference>
<dbReference type="GO" id="GO:0016887">
    <property type="term" value="F:ATP hydrolysis activity"/>
    <property type="evidence" value="ECO:0007669"/>
    <property type="project" value="InterPro"/>
</dbReference>
<dbReference type="InterPro" id="IPR003439">
    <property type="entry name" value="ABC_transporter-like_ATP-bd"/>
</dbReference>
<dbReference type="GO" id="GO:0005524">
    <property type="term" value="F:ATP binding"/>
    <property type="evidence" value="ECO:0007669"/>
    <property type="project" value="UniProtKB-KW"/>
</dbReference>
<feature type="transmembrane region" description="Helical" evidence="12">
    <location>
        <begin position="104"/>
        <end position="129"/>
    </location>
</feature>
<dbReference type="SUPFAM" id="SSF56281">
    <property type="entry name" value="Metallo-hydrolase/oxidoreductase"/>
    <property type="match status" value="1"/>
</dbReference>
<gene>
    <name evidence="15" type="ORF">FHS41_000907</name>
</gene>
<evidence type="ECO:0000256" key="9">
    <source>
        <dbReference type="ARBA" id="ARBA00023136"/>
    </source>
</evidence>
<dbReference type="GO" id="GO:0140359">
    <property type="term" value="F:ABC-type transporter activity"/>
    <property type="evidence" value="ECO:0007669"/>
    <property type="project" value="InterPro"/>
</dbReference>
<evidence type="ECO:0000256" key="4">
    <source>
        <dbReference type="ARBA" id="ARBA00022519"/>
    </source>
</evidence>
<dbReference type="Pfam" id="PF00005">
    <property type="entry name" value="ABC_tran"/>
    <property type="match status" value="1"/>
</dbReference>
<dbReference type="SMART" id="SM00849">
    <property type="entry name" value="Lactamase_B"/>
    <property type="match status" value="1"/>
</dbReference>
<organism evidence="15 16">
    <name type="scientific">Streptomyces violarus</name>
    <dbReference type="NCBI Taxonomy" id="67380"/>
    <lineage>
        <taxon>Bacteria</taxon>
        <taxon>Bacillati</taxon>
        <taxon>Actinomycetota</taxon>
        <taxon>Actinomycetes</taxon>
        <taxon>Kitasatosporales</taxon>
        <taxon>Streptomycetaceae</taxon>
        <taxon>Streptomyces</taxon>
    </lineage>
</organism>
<dbReference type="InterPro" id="IPR001279">
    <property type="entry name" value="Metallo-B-lactamas"/>
</dbReference>
<feature type="transmembrane region" description="Helical" evidence="12">
    <location>
        <begin position="135"/>
        <end position="152"/>
    </location>
</feature>
<comment type="subcellular location">
    <subcellularLocation>
        <location evidence="1">Cell inner membrane</location>
        <topology evidence="1">Multi-pass membrane protein</topology>
    </subcellularLocation>
</comment>
<keyword evidence="5 12" id="KW-0812">Transmembrane</keyword>
<keyword evidence="15" id="KW-0378">Hydrolase</keyword>
<dbReference type="InterPro" id="IPR036640">
    <property type="entry name" value="ABC1_TM_sf"/>
</dbReference>
<dbReference type="InterPro" id="IPR039421">
    <property type="entry name" value="Type_1_exporter"/>
</dbReference>
<feature type="domain" description="ABC transporter" evidence="13">
    <location>
        <begin position="307"/>
        <end position="540"/>
    </location>
</feature>
<keyword evidence="2" id="KW-0813">Transport</keyword>
<dbReference type="PANTHER" id="PTHR24221:SF654">
    <property type="entry name" value="ATP-BINDING CASSETTE SUB-FAMILY B MEMBER 6"/>
    <property type="match status" value="1"/>
</dbReference>
<dbReference type="InterPro" id="IPR003593">
    <property type="entry name" value="AAA+_ATPase"/>
</dbReference>
<evidence type="ECO:0000256" key="7">
    <source>
        <dbReference type="ARBA" id="ARBA00022840"/>
    </source>
</evidence>
<dbReference type="Pfam" id="PF00664">
    <property type="entry name" value="ABC_membrane"/>
    <property type="match status" value="1"/>
</dbReference>
<dbReference type="InterPro" id="IPR017871">
    <property type="entry name" value="ABC_transporter-like_CS"/>
</dbReference>
<keyword evidence="8 12" id="KW-1133">Transmembrane helix</keyword>
<evidence type="ECO:0000256" key="1">
    <source>
        <dbReference type="ARBA" id="ARBA00004429"/>
    </source>
</evidence>
<dbReference type="SMART" id="SM00382">
    <property type="entry name" value="AAA"/>
    <property type="match status" value="1"/>
</dbReference>
<keyword evidence="3" id="KW-1003">Cell membrane</keyword>
<comment type="similarity">
    <text evidence="10">Belongs to the ABC transporter superfamily. Siderophore-Fe(3+) uptake transporter (SIUT) (TC 3.A.1.21) family.</text>
</comment>
<protein>
    <submittedName>
        <fullName evidence="15">ABC-type multidrug transport system fused ATPase/permease subunit/glyoxylase-like metal-dependent hydrolase (Beta-lactamase superfamily II)</fullName>
    </submittedName>
</protein>
<evidence type="ECO:0000259" key="14">
    <source>
        <dbReference type="PROSITE" id="PS50929"/>
    </source>
</evidence>
<evidence type="ECO:0000256" key="2">
    <source>
        <dbReference type="ARBA" id="ARBA00022448"/>
    </source>
</evidence>
<evidence type="ECO:0000256" key="6">
    <source>
        <dbReference type="ARBA" id="ARBA00022741"/>
    </source>
</evidence>
<accession>A0A7W4ZL25</accession>
<dbReference type="InterPro" id="IPR027417">
    <property type="entry name" value="P-loop_NTPase"/>
</dbReference>
<dbReference type="SUPFAM" id="SSF52540">
    <property type="entry name" value="P-loop containing nucleoside triphosphate hydrolases"/>
    <property type="match status" value="1"/>
</dbReference>
<sequence length="891" mass="95338">MTTTALVEGLSYALLVPVLRALFGSTPEDAWPWLVAFGAAVAVYAVLRHVSDRFGFLAGTTLLRGTYHRLGDHLARLPIGWYGAGRLGEVSVLASRGVLQAMSVIAHLLAPFISASVTPLTIVAVMLAFNWQMGLAALAAAPIVAAIQMRTGRSMAATDRERHERDHEATGRVIEYLQAQPVLRAGGRTVERFRVLDDSLQEVQHASRRTALSALPGVVGLALAVQTMFTIVLALGAYLALGGNIGAAEVLAILVPAARCADPLLSLSDIGGRLRGARYELARLDSVLRTEPLPEPAEPIQPVRHDLEFESVAFRQGDRTVIDNASLSVPEGQRLAVAGPSGAGKSTLLQLIARFYDVNSGAVRVGGVDVRAIDTEVLMARIAIVFQDVYLFDGTIEENVRLGRPDADEAEVRAAATAARLDEVIERLPGGWAAHVGEGGALLSGGERQRVSIARALLKNAPIVLLDEVTSALDPVNEAAVHEGIERLMAGRTVVIVAHRMRTVQRADHIVFLDGGRIVEKGTHDELLRRFGRYADFSTVDGSVLSKRPARPRHCLSRRRGAAELGAVRLVRLGHHLAPHRDHHGMVAGRHPRGRHGRIAAMSLSVPRLWIGSTEIIALADGEGPFFSPRAEAFPEATAAQWAEADRYDPGSVDAEGRWRLQFRAYAIRGDKGLTVVDAGIGPADSPASSWAPVPGALPESLAAAGIDPAEVDTVVLTHLHTDHVGWAVVTEAAVPSAGGAVDGNTSTGNTSTSGRRPYFPNAEYLLQRAEFDALDALNPQLRETLTDPLTAAGRLRLLDGDTPLRGGRAVATPGHTPGHQSVLVADGREQALVTGDLLVHALQLLHPELAYAHEVDREEARHSRERMLGHETGTTLHLATPHLTEPFLSA</sequence>
<feature type="region of interest" description="Disordered" evidence="11">
    <location>
        <begin position="738"/>
        <end position="757"/>
    </location>
</feature>
<dbReference type="AlphaFoldDB" id="A0A7W4ZL25"/>
<dbReference type="Pfam" id="PF00753">
    <property type="entry name" value="Lactamase_B"/>
    <property type="match status" value="1"/>
</dbReference>
<dbReference type="GO" id="GO:0005886">
    <property type="term" value="C:plasma membrane"/>
    <property type="evidence" value="ECO:0007669"/>
    <property type="project" value="UniProtKB-SubCell"/>
</dbReference>
<dbReference type="Gene3D" id="3.60.15.10">
    <property type="entry name" value="Ribonuclease Z/Hydroxyacylglutathione hydrolase-like"/>
    <property type="match status" value="1"/>
</dbReference>
<dbReference type="PROSITE" id="PS00211">
    <property type="entry name" value="ABC_TRANSPORTER_1"/>
    <property type="match status" value="1"/>
</dbReference>
<dbReference type="FunFam" id="3.40.50.300:FF:000221">
    <property type="entry name" value="Multidrug ABC transporter ATP-binding protein"/>
    <property type="match status" value="1"/>
</dbReference>
<feature type="transmembrane region" description="Helical" evidence="12">
    <location>
        <begin position="30"/>
        <end position="47"/>
    </location>
</feature>
<evidence type="ECO:0000256" key="12">
    <source>
        <dbReference type="SAM" id="Phobius"/>
    </source>
</evidence>
<dbReference type="PROSITE" id="PS50893">
    <property type="entry name" value="ABC_TRANSPORTER_2"/>
    <property type="match status" value="1"/>
</dbReference>
<proteinExistence type="inferred from homology"/>
<keyword evidence="6" id="KW-0547">Nucleotide-binding</keyword>
<feature type="domain" description="ABC transmembrane type-1" evidence="14">
    <location>
        <begin position="1"/>
        <end position="276"/>
    </location>
</feature>